<dbReference type="KEGG" id="clup:CLUP02_01457"/>
<keyword evidence="3" id="KW-1185">Reference proteome</keyword>
<evidence type="ECO:0000313" key="2">
    <source>
        <dbReference type="EMBL" id="UQC74805.1"/>
    </source>
</evidence>
<reference evidence="2" key="1">
    <citation type="journal article" date="2021" name="Mol. Plant Microbe Interact.">
        <title>Complete Genome Sequence of the Plant-Pathogenic Fungus Colletotrichum lupini.</title>
        <authorList>
            <person name="Baroncelli R."/>
            <person name="Pensec F."/>
            <person name="Da Lio D."/>
            <person name="Boufleur T."/>
            <person name="Vicente I."/>
            <person name="Sarrocco S."/>
            <person name="Picot A."/>
            <person name="Baraldi E."/>
            <person name="Sukno S."/>
            <person name="Thon M."/>
            <person name="Le Floch G."/>
        </authorList>
    </citation>
    <scope>NUCLEOTIDE SEQUENCE</scope>
    <source>
        <strain evidence="2">IMI 504893</strain>
    </source>
</reference>
<name>A0A9Q8SCR3_9PEZI</name>
<evidence type="ECO:0000259" key="1">
    <source>
        <dbReference type="Pfam" id="PF24476"/>
    </source>
</evidence>
<dbReference type="InterPro" id="IPR056002">
    <property type="entry name" value="DUF7580"/>
</dbReference>
<dbReference type="PANTHER" id="PTHR35186:SF4">
    <property type="entry name" value="PRION-INHIBITION AND PROPAGATION HELO DOMAIN-CONTAINING PROTEIN"/>
    <property type="match status" value="1"/>
</dbReference>
<organism evidence="2 3">
    <name type="scientific">Colletotrichum lupini</name>
    <dbReference type="NCBI Taxonomy" id="145971"/>
    <lineage>
        <taxon>Eukaryota</taxon>
        <taxon>Fungi</taxon>
        <taxon>Dikarya</taxon>
        <taxon>Ascomycota</taxon>
        <taxon>Pezizomycotina</taxon>
        <taxon>Sordariomycetes</taxon>
        <taxon>Hypocreomycetidae</taxon>
        <taxon>Glomerellales</taxon>
        <taxon>Glomerellaceae</taxon>
        <taxon>Colletotrichum</taxon>
        <taxon>Colletotrichum acutatum species complex</taxon>
    </lineage>
</organism>
<dbReference type="PANTHER" id="PTHR35186">
    <property type="entry name" value="ANK_REP_REGION DOMAIN-CONTAINING PROTEIN"/>
    <property type="match status" value="1"/>
</dbReference>
<dbReference type="Proteomes" id="UP000830671">
    <property type="component" value="Chromosome 1"/>
</dbReference>
<accession>A0A9Q8SCR3</accession>
<dbReference type="Pfam" id="PF24476">
    <property type="entry name" value="DUF7580"/>
    <property type="match status" value="1"/>
</dbReference>
<dbReference type="GeneID" id="73335507"/>
<dbReference type="EMBL" id="CP019471">
    <property type="protein sequence ID" value="UQC74805.1"/>
    <property type="molecule type" value="Genomic_DNA"/>
</dbReference>
<proteinExistence type="predicted"/>
<sequence>MSGFEIAGLVLGAIPLITKAFDDYRRVVASVQVWRHYEVEVSCLILNLNSEYYRLERICGKYLSSLDPGTDFDSMTSDPFGPLWKDEVVQRKIKARLESSYGKFQLVMEEFRKAINFIKDKLDLDAQWKVKWTEESKIKAEFKRASFVLQKSVYKDALESLQKNLSILDSMMKDDMDAEPQRQKRYKGRLVGLIRQTSGNIYYALRDSMPCKIDCRHQVHMDIAPDSEDATHELDDAEIIEKLGFQLAMTYHTNTSEVIPERPGQQIILEEVTVRASAPQVASLLEPTPATQSPSHPQRKAVSFASSRKTTVTTTYIKQPSTTAALTSTMSTLKLTAGAINLPRQVNMCEELRRSHENGISGTISHQNAGKSWNFTIYPKKTTETPNSRSVISLKQILENPPKTKMPFMAKIHLAKMISSSFLQLHQTPWLPNILTSQDVYFITDGSRPYPNLKQAFIKKELPGKFPKDRSMNIDARGLSSSPLLSLGILLLELELGTTIGKLRRPDEPSDADVVERLLEETPLDALGSGRYKSAVFRCVGGNYFRSTQDFNDENFRKAVYERVVAPLEADLEEFTL</sequence>
<protein>
    <recommendedName>
        <fullName evidence="1">DUF7580 domain-containing protein</fullName>
    </recommendedName>
</protein>
<feature type="domain" description="DUF7580" evidence="1">
    <location>
        <begin position="340"/>
        <end position="574"/>
    </location>
</feature>
<dbReference type="RefSeq" id="XP_049136454.1">
    <property type="nucleotide sequence ID" value="XM_049280497.1"/>
</dbReference>
<dbReference type="AlphaFoldDB" id="A0A9Q8SCR3"/>
<evidence type="ECO:0000313" key="3">
    <source>
        <dbReference type="Proteomes" id="UP000830671"/>
    </source>
</evidence>
<gene>
    <name evidence="2" type="ORF">CLUP02_01457</name>
</gene>